<dbReference type="RefSeq" id="WP_263390463.1">
    <property type="nucleotide sequence ID" value="NZ_JAOVQN010000062.1"/>
</dbReference>
<evidence type="ECO:0000313" key="4">
    <source>
        <dbReference type="Proteomes" id="UP001321014"/>
    </source>
</evidence>
<gene>
    <name evidence="3" type="ORF">OEZ49_23000</name>
</gene>
<dbReference type="Pfam" id="PF03466">
    <property type="entry name" value="LysR_substrate"/>
    <property type="match status" value="1"/>
</dbReference>
<evidence type="ECO:0000313" key="3">
    <source>
        <dbReference type="EMBL" id="MCU9840610.1"/>
    </source>
</evidence>
<sequence>MGEICRAIAPPSITLSADTTFAAMWLAPRLSEFHDAETPSRVRIVSQIDTGATVPDYVDIIITSFLSCPPGYSERLLHVETLVPVMSPKLFRQLRPKAPKDLTRANLITIESVVDDDVNNFGWSAWFSRHGVMLPKETQLSRVSLNILAYQEAITHQGVVLASQLLVKKHLERGDLVAPFGPEFGIEVPRRALVKEAFPNPLAERFLAWLAGLSTAL</sequence>
<dbReference type="Proteomes" id="UP001321014">
    <property type="component" value="Unassembled WGS sequence"/>
</dbReference>
<dbReference type="InterPro" id="IPR058163">
    <property type="entry name" value="LysR-type_TF_proteobact-type"/>
</dbReference>
<dbReference type="Gene3D" id="3.40.190.10">
    <property type="entry name" value="Periplasmic binding protein-like II"/>
    <property type="match status" value="2"/>
</dbReference>
<feature type="domain" description="LysR substrate-binding" evidence="2">
    <location>
        <begin position="12"/>
        <end position="211"/>
    </location>
</feature>
<protein>
    <submittedName>
        <fullName evidence="3">LysR substrate-binding domain-containing protein</fullName>
    </submittedName>
</protein>
<keyword evidence="4" id="KW-1185">Reference proteome</keyword>
<dbReference type="SUPFAM" id="SSF53850">
    <property type="entry name" value="Periplasmic binding protein-like II"/>
    <property type="match status" value="1"/>
</dbReference>
<comment type="caution">
    <text evidence="3">The sequence shown here is derived from an EMBL/GenBank/DDBJ whole genome shotgun (WGS) entry which is preliminary data.</text>
</comment>
<reference evidence="3 4" key="1">
    <citation type="submission" date="2022-10" db="EMBL/GenBank/DDBJ databases">
        <title>Ruegeria sp. nov., isolated from ocean surface water.</title>
        <authorList>
            <person name="He W."/>
            <person name="Wang L."/>
            <person name="Zhang D.-F."/>
        </authorList>
    </citation>
    <scope>NUCLEOTIDE SEQUENCE [LARGE SCALE GENOMIC DNA]</scope>
    <source>
        <strain evidence="3 4">WL0004</strain>
    </source>
</reference>
<evidence type="ECO:0000256" key="1">
    <source>
        <dbReference type="ARBA" id="ARBA00009437"/>
    </source>
</evidence>
<evidence type="ECO:0000259" key="2">
    <source>
        <dbReference type="Pfam" id="PF03466"/>
    </source>
</evidence>
<accession>A0ABT2X040</accession>
<dbReference type="InterPro" id="IPR005119">
    <property type="entry name" value="LysR_subst-bd"/>
</dbReference>
<comment type="similarity">
    <text evidence="1">Belongs to the LysR transcriptional regulatory family.</text>
</comment>
<name>A0ABT2X040_9RHOB</name>
<dbReference type="PANTHER" id="PTHR30537">
    <property type="entry name" value="HTH-TYPE TRANSCRIPTIONAL REGULATOR"/>
    <property type="match status" value="1"/>
</dbReference>
<proteinExistence type="inferred from homology"/>
<dbReference type="PANTHER" id="PTHR30537:SF26">
    <property type="entry name" value="GLYCINE CLEAVAGE SYSTEM TRANSCRIPTIONAL ACTIVATOR"/>
    <property type="match status" value="1"/>
</dbReference>
<dbReference type="EMBL" id="JAOVQN010000062">
    <property type="protein sequence ID" value="MCU9840610.1"/>
    <property type="molecule type" value="Genomic_DNA"/>
</dbReference>
<organism evidence="3 4">
    <name type="scientific">Ruegeria marisflavi</name>
    <dbReference type="NCBI Taxonomy" id="2984152"/>
    <lineage>
        <taxon>Bacteria</taxon>
        <taxon>Pseudomonadati</taxon>
        <taxon>Pseudomonadota</taxon>
        <taxon>Alphaproteobacteria</taxon>
        <taxon>Rhodobacterales</taxon>
        <taxon>Roseobacteraceae</taxon>
        <taxon>Ruegeria</taxon>
    </lineage>
</organism>